<dbReference type="InterPro" id="IPR028055">
    <property type="entry name" value="YidC/Oxa/ALB_C"/>
</dbReference>
<comment type="subcellular location">
    <subcellularLocation>
        <location evidence="1">Cell inner membrane</location>
        <topology evidence="1">Multi-pass membrane protein</topology>
    </subcellularLocation>
    <subcellularLocation>
        <location evidence="13">Cell membrane</location>
        <topology evidence="13">Multi-pass membrane protein</topology>
    </subcellularLocation>
</comment>
<feature type="compositionally biased region" description="Basic and acidic residues" evidence="14">
    <location>
        <begin position="589"/>
        <end position="615"/>
    </location>
</feature>
<keyword evidence="7 13" id="KW-0653">Protein transport</keyword>
<name>A0A1T4PZ12_9BACT</name>
<feature type="transmembrane region" description="Helical" evidence="13">
    <location>
        <begin position="369"/>
        <end position="389"/>
    </location>
</feature>
<accession>A0A1T4PZ12</accession>
<dbReference type="HAMAP" id="MF_01810">
    <property type="entry name" value="YidC_type1"/>
    <property type="match status" value="1"/>
</dbReference>
<sequence length="615" mass="69477">MKTDKNTVIGFVLLGILFFLYFWFSNKQQSAAMETKKRQEDSLARVAAARITPQDRENARLDSLRRDSASRVSAAGEFVSAGIGTEQLVTVENDVIKAVFTNKGAQVKSVELKNYKGAIDGKPVVLASNNQVGYSINTGANQSAQTSGLFFTAAEPVKNADGSTTVNFTLGAANGQQIVHQYVVKKDAYMIDWNVILTGADRLLSQGQMNLSWKTETYQHERTAAYERQMSNICFSEGNDFDYISVKNEKKFEKPVQWVSVVQQFFNTTLIAKNSFSDGQVKWERKTDSSNALANAEADLKLKVPVAASASVPFQLYFGPSDYNILKKQAPEMDKIVNLGRDMYSFVRPINKYIIMPVFDFFASFVKNFGWVVLLLTLFIRLVTSPLTYTSYLSGAKMKVLRPELDALKKKFGDDQQGFAMEQMKLFREAGVNPLGGCIPALLQIPIFFALYSFFNSNISLRGQAFLWSPDLSSYDVIATLPFSIPLGFGDHISLFTITAVVTSFLISIYNMSMTPTQDNPMLKYMPYIFPFMLLFIFNKLPSALTWYYTVSNLITLGLQFVIQNYIINHDKILAKIEEKRKAPKSKSKWQERYEGMMESQKKLQELKEKNQKRK</sequence>
<evidence type="ECO:0000256" key="7">
    <source>
        <dbReference type="ARBA" id="ARBA00022927"/>
    </source>
</evidence>
<feature type="transmembrane region" description="Helical" evidence="13">
    <location>
        <begin position="493"/>
        <end position="513"/>
    </location>
</feature>
<gene>
    <name evidence="13" type="primary">yidC</name>
    <name evidence="17" type="ORF">SAMN04488132_10717</name>
</gene>
<protein>
    <recommendedName>
        <fullName evidence="3 13">Membrane protein insertase YidC</fullName>
    </recommendedName>
    <alternativeName>
        <fullName evidence="12 13">Foldase YidC</fullName>
    </alternativeName>
    <alternativeName>
        <fullName evidence="11 13">Membrane integrase YidC</fullName>
    </alternativeName>
    <alternativeName>
        <fullName evidence="13">Membrane protein YidC</fullName>
    </alternativeName>
</protein>
<feature type="transmembrane region" description="Helical" evidence="13">
    <location>
        <begin position="7"/>
        <end position="24"/>
    </location>
</feature>
<evidence type="ECO:0000313" key="18">
    <source>
        <dbReference type="Proteomes" id="UP000190888"/>
    </source>
</evidence>
<evidence type="ECO:0000256" key="10">
    <source>
        <dbReference type="ARBA" id="ARBA00023186"/>
    </source>
</evidence>
<dbReference type="Pfam" id="PF14849">
    <property type="entry name" value="YidC_periplas"/>
    <property type="match status" value="1"/>
</dbReference>
<dbReference type="PANTHER" id="PTHR12428:SF65">
    <property type="entry name" value="CYTOCHROME C OXIDASE ASSEMBLY PROTEIN COX18, MITOCHONDRIAL"/>
    <property type="match status" value="1"/>
</dbReference>
<dbReference type="GO" id="GO:0032977">
    <property type="term" value="F:membrane insertase activity"/>
    <property type="evidence" value="ECO:0007669"/>
    <property type="project" value="InterPro"/>
</dbReference>
<comment type="function">
    <text evidence="13">Required for the insertion and/or proper folding and/or complex formation of integral membrane proteins into the membrane. Involved in integration of membrane proteins that insert both dependently and independently of the Sec translocase complex, as well as at least some lipoproteins. Aids folding of multispanning membrane proteins.</text>
</comment>
<dbReference type="NCBIfam" id="NF002356">
    <property type="entry name" value="PRK01318.2-3"/>
    <property type="match status" value="1"/>
</dbReference>
<comment type="similarity">
    <text evidence="2 13">Belongs to the OXA1/ALB3/YidC family. Type 1 subfamily.</text>
</comment>
<dbReference type="InterPro" id="IPR038221">
    <property type="entry name" value="YidC_periplasmic_sf"/>
</dbReference>
<feature type="transmembrane region" description="Helical" evidence="13">
    <location>
        <begin position="431"/>
        <end position="455"/>
    </location>
</feature>
<dbReference type="PANTHER" id="PTHR12428">
    <property type="entry name" value="OXA1"/>
    <property type="match status" value="1"/>
</dbReference>
<dbReference type="InterPro" id="IPR028053">
    <property type="entry name" value="Membr_insert_YidC_N"/>
</dbReference>
<evidence type="ECO:0000256" key="4">
    <source>
        <dbReference type="ARBA" id="ARBA00022448"/>
    </source>
</evidence>
<evidence type="ECO:0000259" key="15">
    <source>
        <dbReference type="Pfam" id="PF02096"/>
    </source>
</evidence>
<dbReference type="OrthoDB" id="9780552at2"/>
<dbReference type="EMBL" id="FUWH01000007">
    <property type="protein sequence ID" value="SJZ96208.1"/>
    <property type="molecule type" value="Genomic_DNA"/>
</dbReference>
<evidence type="ECO:0000256" key="8">
    <source>
        <dbReference type="ARBA" id="ARBA00022989"/>
    </source>
</evidence>
<evidence type="ECO:0000313" key="17">
    <source>
        <dbReference type="EMBL" id="SJZ96208.1"/>
    </source>
</evidence>
<feature type="transmembrane region" description="Helical" evidence="13">
    <location>
        <begin position="525"/>
        <end position="541"/>
    </location>
</feature>
<evidence type="ECO:0000256" key="9">
    <source>
        <dbReference type="ARBA" id="ARBA00023136"/>
    </source>
</evidence>
<evidence type="ECO:0000256" key="3">
    <source>
        <dbReference type="ARBA" id="ARBA00015325"/>
    </source>
</evidence>
<dbReference type="GO" id="GO:0005886">
    <property type="term" value="C:plasma membrane"/>
    <property type="evidence" value="ECO:0007669"/>
    <property type="project" value="UniProtKB-SubCell"/>
</dbReference>
<keyword evidence="6 13" id="KW-0812">Transmembrane</keyword>
<evidence type="ECO:0000256" key="6">
    <source>
        <dbReference type="ARBA" id="ARBA00022692"/>
    </source>
</evidence>
<dbReference type="CDD" id="cd20070">
    <property type="entry name" value="5TM_YidC_Alb3"/>
    <property type="match status" value="1"/>
</dbReference>
<keyword evidence="18" id="KW-1185">Reference proteome</keyword>
<dbReference type="Gene3D" id="2.70.98.90">
    <property type="match status" value="1"/>
</dbReference>
<keyword evidence="8 13" id="KW-1133">Transmembrane helix</keyword>
<dbReference type="STRING" id="413434.SAMN04488132_10717"/>
<keyword evidence="5 13" id="KW-1003">Cell membrane</keyword>
<comment type="subunit">
    <text evidence="13">Interacts with the Sec translocase complex via SecD. Specifically interacts with transmembrane segments of nascent integral membrane proteins during membrane integration.</text>
</comment>
<reference evidence="17 18" key="1">
    <citation type="submission" date="2017-02" db="EMBL/GenBank/DDBJ databases">
        <authorList>
            <person name="Peterson S.W."/>
        </authorList>
    </citation>
    <scope>NUCLEOTIDE SEQUENCE [LARGE SCALE GENOMIC DNA]</scope>
    <source>
        <strain evidence="17 18">DSM 22335</strain>
    </source>
</reference>
<feature type="region of interest" description="Disordered" evidence="14">
    <location>
        <begin position="581"/>
        <end position="615"/>
    </location>
</feature>
<dbReference type="GO" id="GO:0015031">
    <property type="term" value="P:protein transport"/>
    <property type="evidence" value="ECO:0007669"/>
    <property type="project" value="UniProtKB-KW"/>
</dbReference>
<dbReference type="InterPro" id="IPR019998">
    <property type="entry name" value="Membr_insert_YidC"/>
</dbReference>
<dbReference type="NCBIfam" id="TIGR03592">
    <property type="entry name" value="yidC_oxa1_cterm"/>
    <property type="match status" value="1"/>
</dbReference>
<keyword evidence="9 13" id="KW-0472">Membrane</keyword>
<keyword evidence="10 13" id="KW-0143">Chaperone</keyword>
<dbReference type="InterPro" id="IPR047196">
    <property type="entry name" value="YidC_ALB_C"/>
</dbReference>
<dbReference type="PRINTS" id="PR00701">
    <property type="entry name" value="60KDINNERMP"/>
</dbReference>
<dbReference type="AlphaFoldDB" id="A0A1T4PZ12"/>
<evidence type="ECO:0000256" key="5">
    <source>
        <dbReference type="ARBA" id="ARBA00022475"/>
    </source>
</evidence>
<dbReference type="CDD" id="cd19961">
    <property type="entry name" value="EcYidC-like_peri"/>
    <property type="match status" value="1"/>
</dbReference>
<evidence type="ECO:0000256" key="14">
    <source>
        <dbReference type="SAM" id="MobiDB-lite"/>
    </source>
</evidence>
<feature type="domain" description="Membrane insertase YidC N-terminal" evidence="16">
    <location>
        <begin position="89"/>
        <end position="350"/>
    </location>
</feature>
<evidence type="ECO:0000256" key="13">
    <source>
        <dbReference type="HAMAP-Rule" id="MF_01810"/>
    </source>
</evidence>
<dbReference type="GO" id="GO:0051205">
    <property type="term" value="P:protein insertion into membrane"/>
    <property type="evidence" value="ECO:0007669"/>
    <property type="project" value="TreeGrafter"/>
</dbReference>
<evidence type="ECO:0000259" key="16">
    <source>
        <dbReference type="Pfam" id="PF14849"/>
    </source>
</evidence>
<dbReference type="RefSeq" id="WP_078831799.1">
    <property type="nucleotide sequence ID" value="NZ_FUWH01000007.1"/>
</dbReference>
<evidence type="ECO:0000256" key="1">
    <source>
        <dbReference type="ARBA" id="ARBA00004429"/>
    </source>
</evidence>
<evidence type="ECO:0000256" key="11">
    <source>
        <dbReference type="ARBA" id="ARBA00033245"/>
    </source>
</evidence>
<organism evidence="17 18">
    <name type="scientific">Sediminibacterium ginsengisoli</name>
    <dbReference type="NCBI Taxonomy" id="413434"/>
    <lineage>
        <taxon>Bacteria</taxon>
        <taxon>Pseudomonadati</taxon>
        <taxon>Bacteroidota</taxon>
        <taxon>Chitinophagia</taxon>
        <taxon>Chitinophagales</taxon>
        <taxon>Chitinophagaceae</taxon>
        <taxon>Sediminibacterium</taxon>
    </lineage>
</organism>
<feature type="domain" description="Membrane insertase YidC/Oxa/ALB C-terminal" evidence="15">
    <location>
        <begin position="369"/>
        <end position="564"/>
    </location>
</feature>
<dbReference type="Proteomes" id="UP000190888">
    <property type="component" value="Unassembled WGS sequence"/>
</dbReference>
<dbReference type="Pfam" id="PF02096">
    <property type="entry name" value="60KD_IMP"/>
    <property type="match status" value="1"/>
</dbReference>
<keyword evidence="4 13" id="KW-0813">Transport</keyword>
<evidence type="ECO:0000256" key="12">
    <source>
        <dbReference type="ARBA" id="ARBA00033342"/>
    </source>
</evidence>
<dbReference type="NCBIfam" id="TIGR03593">
    <property type="entry name" value="yidC_nterm"/>
    <property type="match status" value="1"/>
</dbReference>
<dbReference type="InterPro" id="IPR001708">
    <property type="entry name" value="YidC/ALB3/OXA1/COX18"/>
</dbReference>
<evidence type="ECO:0000256" key="2">
    <source>
        <dbReference type="ARBA" id="ARBA00010527"/>
    </source>
</evidence>
<proteinExistence type="inferred from homology"/>